<dbReference type="InterPro" id="IPR001846">
    <property type="entry name" value="VWF_type-D"/>
</dbReference>
<keyword evidence="2" id="KW-0813">Transport</keyword>
<dbReference type="InterPro" id="IPR015819">
    <property type="entry name" value="Lipid_transp_b-sht_shell"/>
</dbReference>
<feature type="domain" description="Vitellogenin" evidence="9">
    <location>
        <begin position="41"/>
        <end position="641"/>
    </location>
</feature>
<feature type="disulfide bond" evidence="7">
    <location>
        <begin position="431"/>
        <end position="436"/>
    </location>
</feature>
<gene>
    <name evidence="12" type="primary">LOC107219739</name>
</gene>
<dbReference type="Pfam" id="PF01347">
    <property type="entry name" value="Vitellogenin_N"/>
    <property type="match status" value="1"/>
</dbReference>
<proteinExistence type="predicted"/>
<reference evidence="12" key="1">
    <citation type="submission" date="2025-08" db="UniProtKB">
        <authorList>
            <consortium name="RefSeq"/>
        </authorList>
    </citation>
    <scope>IDENTIFICATION</scope>
    <source>
        <tissue evidence="12">Thorax and Abdomen</tissue>
    </source>
</reference>
<evidence type="ECO:0000259" key="9">
    <source>
        <dbReference type="PROSITE" id="PS51211"/>
    </source>
</evidence>
<dbReference type="SUPFAM" id="SSF48431">
    <property type="entry name" value="Lipovitellin-phosvitin complex, superhelical domain"/>
    <property type="match status" value="1"/>
</dbReference>
<dbReference type="InterPro" id="IPR015255">
    <property type="entry name" value="Vitellinogen_open_b-sht"/>
</dbReference>
<keyword evidence="3" id="KW-0964">Secreted</keyword>
<keyword evidence="11" id="KW-1185">Reference proteome</keyword>
<dbReference type="GO" id="GO:0005319">
    <property type="term" value="F:lipid transporter activity"/>
    <property type="evidence" value="ECO:0007669"/>
    <property type="project" value="InterPro"/>
</dbReference>
<dbReference type="OrthoDB" id="6484170at2759"/>
<comment type="caution">
    <text evidence="7">Lacks conserved residue(s) required for the propagation of feature annotation.</text>
</comment>
<dbReference type="PROSITE" id="PS51211">
    <property type="entry name" value="VITELLOGENIN"/>
    <property type="match status" value="1"/>
</dbReference>
<dbReference type="SMART" id="SM00216">
    <property type="entry name" value="VWD"/>
    <property type="match status" value="1"/>
</dbReference>
<name>A0A6J0BFE0_NEOLC</name>
<keyword evidence="6" id="KW-0325">Glycoprotein</keyword>
<sequence length="3399" mass="376913">MAHPPRLTLAGLLLGFLLFVAPSGANKCRSGCHGIHSSKAYQEGHTYTYELEGESVTSVSEAQGEATLKLNALVELSIKPDCVHQIRLKNVRINGAPASQGEIERHGVQFNYHNGHIDTEICTEAGETQAALNVKRAVISLFQDAIIQDDGSTTHHETDVFGGCPTDFTFSTSGESRIIKKHRNLEECLYRENIRQDLMSASIDPNSGFKTTPLLASEQEVEQQFNRGILNMVKSVETYKFKPFSNGEAGARTVVETTLTFKGKKGDSPPAPVSEPKSLVFEVPHPVVSSSIDAIERVLHNVHESMPDDVTSSGAHQFTELIKVLRRSSKNDILTAYSRVRAGAGFENNAAKKVFLDALFRTGTGDSAEAAAELVKTKQLDTLETIVYYTSLAFVRHASLSSVTRVTSLLNNPELPRIGYLGIGSVIGKYCQEHDCENKPEINAALAAFSSKLTKATTRQQENVVISVLKGLGNARYLDHATMTKIASIAVDKTVHNRVRVAAIEALPAKCSMDWKKLLFSTLADRSEDSEIRIKIYLSLVACPCSHVAHTIKEVLDKETVNQVGSFIQSHLRNLRASTNPEKERAKRELGLIKPRTRFPEDFRKFSYNDELSYSIDALGLGSAAESNVIYSQNSFFPRSASINLTTEVFGRYFNFLEIDGRFENVDVLLEKYLGPKGILRPSNLKDVLLDGRKSYDNIVKKVIDRYEKKVGRRHARDVSQNQIVNFGRKIHLPETELDDDLELDLSIKLFGAELVFLSYQGNDKFNPNSIVDQILNALEDGADKAKHFNYNIKNHLNFLDAELVYPTGLGLPLSLGVVGTSVVHLKTSGKIDIIEIIKNPKSTAIEIAVEPSASIEIGGSLIVEGFGVESGLKVITSLHTSTATDVSVKLLDGYGVDVNIGLPKQKQELINIESKVLISSGPKGDNYVPPKFSNGQEHSDCFDQLYSLAGLTVCGKIAYPYDSLAAVQKKPLFPLSGPASFALRTENNDVKSYHFRAYYDTKNPKARSLEILLETPNTRTERKISLLLEAAVEPDKLVRVTFDSPFKKAVVEGIIKNTQKEQTLAVTVRHDSIEYYARIGVESSGNRYRPILEYKVPEHIEKLAGIKNGVKNTRRDGQHYSVGGVVDVSDYNGGKKYVFNQLSLVSEGQSILNIDGTVAVSRQGGNADLKIGYGGDRLLLKGNSVVSNIFTQKTQISVASTKKPENSFSVTFETDGDAKHYKETVVFVHGSDLNSQTNRITYHADNKYEYVNANKFDISFGRKLTYPAVGLVAKLETGATPKSIEYEFEFKYDKFNIESELSANVGKPGDFEAEFEAKLQGNSIKLKTERAVLGEHKSKFETSLEVHPGGKYEIEAVIDHDDKSNDINTKIVAQIKLNGKKAVIDVGLEANQNRVNSNAVIDYESTRYLDFLLALQRGTNPNGNLKLNLKNYVTANGQFKFVKGAGGDADIEINIPKFSRKITGHGKVAITGSRHVANVDILYDASKDPKKRIKLSSDSDLTSTSFDTKNTIEILDYKTVVNAKGNRQGRNDNGHQDFEFDVTFPCGRYVVGKGSRDATTKNELIDGKMQFELIDHVNKGGKRRDLVYHAEVHDLNLVAYTYRAKHDLKFIDFERKDINVLLELKNLHNGPDKKSRDLKFNLLGAKIPSPFSLEYSHDSEKDGASGSGKFKSTLGNNLSLQVNGNLVRGNGVDKPTAVEAAFEIKLPSQKLSNVKLEYSGTILTPNEPTGRFEYIERTELTYNTDQTIKLDSRFTNVGIFVYDHTFEGSGKATLTVLSNAPITVGYSYKHNPTNELKETSGSLSINNGNKQTNIAVDSTYLEHLNVINLNIKATTPVETIRNVDIKFQHEGTDRIGRHPIPSSSKTNIIAIVNQAKYTLEQEMAVKEDKVSGSVTVTTPQGVTKHTIVFNKLGTNKFSGEWKLSTPKGFVNIDGEIDVAKIDDFSIIFNFDSDKVQTRKIHGEIANNKVAKGGKKIVINISSEGKNIILGSTSYNKHSEGSKVIVEGNGSLKIRDSTKSSSFKYTHQQLTSDVNGELGVTSLLTFNFGPSSIVNEFKFTDKEVYVFNSYCEQSADCAQFKLQAKSSQSGLKRSKESTLEVDLRKFNVPYEFGLKSNQVIDPQSGYDDSTSLYLHSSKGKTEYSYQAYLHPTESGVILTLPSRELALIGTANLPKNKRSGGYKIDTSLYLDRKRSPKEKTSLTIAGDVLFEKSTVSITGESRLTYPSQHKDLSVKGKLHVGGAHLLDANFDIDVFAKRNQKITVVAKVLQTPINDNTGYNVTGSLSVTSPGQRLKVDVDEYVTISRKEIAFGSFLAYTDEHQKPKSTGVEFYVNLQGVHLLIKSPDQELIKVDSKLDLSKNIQKIDTDIAIFNRAPVIITLEVRDMNSFKYLAYERNNPNNKFEAGGRVVVGQIAELHADSVKDGAKKELFRIRIQLDERHYLKPEFSFDKNNVGHVIDSYRGRVVEVAKLTNEFVESLAEEIITEVKDLLEHLKRAQPNLKPLFDYYVAELTKLKDELNIETEGIKQIQAKLNEVFGGTIQLVLEIVKQVTHRFEELQKIFRETVDRLGVAFKATLPEFQKIWRAISNLIIDLFEDAAKTLANILKTFADIFNANKDEFKQVAILFAELTNEITSIIIKTATQIKKDANDFYTVLIKEFKALPIYEFVKQKYGELSDVKIYEGVIRAITDVVQSVKKFLPTKELQNLLTATYDYIIKLVKREKVDDVQEIKKLYALILHAIESVIELVKSRTVKNDFSNVIETKLPFDLSALSKLPGIVTLKLSVLTLLRNQEFPTLNEVLNTYRPTKYPSDLIPPFGKFATFAESSFFSFDGRGVALPGQCSYVLAQDARDGNFSIVAQLQNGKLTGVTIAEPTESITIESTGRILVNNQPADFPASTKNLRASLHYPRVRVVSEYGITLDCDTGSGLICSVHVSGFYHGRLRGLLGNANNEPWDDFTLPSGKVTENPSEFGNAFKLTPGCADVSPADLRAPKHESFCTDFFTGSSSLSPCFDHINPSQYRDYCDLLAGKVATSELKRSYACYFARAYVLNCQYKNIPVHIPSSCASCQVGNRKVDIGDTFSTQHPKQQADVVIVVEQATENIKVFNELVLPLIGLVRTELREQGITDIHVGLIGFGDHMDTPEHYTLKGSRNIDGDQVKNMKFASRTPTITLEEAKAGDGKKKLDYFGQMLVNELGTFKLTDAYQEALNYDFRPGASKTVIGVIATPCLKSPLPVSLQQLRLLLGLVAYNEMGMTYHEIANLDDILISGKPDKSVVGFDSDSVFTFADNKKKPVEGSTELKNNMVLASRDVCATFAADSGGGAYSAHNFLEAKENKKKQFKQVVARRIVSSLVGTEIREDCVCKQGYGGFAKTECKIISRKEKEPIARRTKTGRKG</sequence>
<comment type="subcellular location">
    <subcellularLocation>
        <location evidence="1">Secreted</location>
    </subcellularLocation>
</comment>
<dbReference type="Gene3D" id="2.20.80.10">
    <property type="entry name" value="Lipovitellin-phosvitin complex, chain A, domain 4"/>
    <property type="match status" value="1"/>
</dbReference>
<dbReference type="KEGG" id="nlo:107219739"/>
<evidence type="ECO:0000256" key="6">
    <source>
        <dbReference type="ARBA" id="ARBA00023180"/>
    </source>
</evidence>
<evidence type="ECO:0000256" key="3">
    <source>
        <dbReference type="ARBA" id="ARBA00022525"/>
    </source>
</evidence>
<dbReference type="Gene3D" id="2.30.230.10">
    <property type="entry name" value="Lipovitellin, beta-sheet shell regions, chain A"/>
    <property type="match status" value="1"/>
</dbReference>
<evidence type="ECO:0000259" key="10">
    <source>
        <dbReference type="PROSITE" id="PS51233"/>
    </source>
</evidence>
<evidence type="ECO:0000256" key="7">
    <source>
        <dbReference type="PROSITE-ProRule" id="PRU00557"/>
    </source>
</evidence>
<feature type="domain" description="VWFD" evidence="10">
    <location>
        <begin position="2819"/>
        <end position="2984"/>
    </location>
</feature>
<evidence type="ECO:0000256" key="1">
    <source>
        <dbReference type="ARBA" id="ARBA00004613"/>
    </source>
</evidence>
<protein>
    <submittedName>
        <fullName evidence="12">Apolipophorins</fullName>
    </submittedName>
</protein>
<feature type="signal peptide" evidence="8">
    <location>
        <begin position="1"/>
        <end position="25"/>
    </location>
</feature>
<dbReference type="PANTHER" id="PTHR23345">
    <property type="entry name" value="VITELLOGENIN-RELATED"/>
    <property type="match status" value="1"/>
</dbReference>
<dbReference type="InterPro" id="IPR015816">
    <property type="entry name" value="Vitellinogen_b-sht_N"/>
</dbReference>
<dbReference type="InterPro" id="IPR011030">
    <property type="entry name" value="Lipovitellin_superhlx_dom"/>
</dbReference>
<dbReference type="GeneID" id="107219739"/>
<dbReference type="PROSITE" id="PS51233">
    <property type="entry name" value="VWFD"/>
    <property type="match status" value="1"/>
</dbReference>
<dbReference type="Gene3D" id="2.20.50.20">
    <property type="entry name" value="Lipovitellin. Chain A, domain 3"/>
    <property type="match status" value="1"/>
</dbReference>
<dbReference type="SMART" id="SM01169">
    <property type="entry name" value="DUF1943"/>
    <property type="match status" value="1"/>
</dbReference>
<dbReference type="SMART" id="SM00638">
    <property type="entry name" value="LPD_N"/>
    <property type="match status" value="1"/>
</dbReference>
<dbReference type="InParanoid" id="A0A6J0BFE0"/>
<dbReference type="Pfam" id="PF09172">
    <property type="entry name" value="Vit_open_b-sht"/>
    <property type="match status" value="1"/>
</dbReference>
<dbReference type="Proteomes" id="UP000829291">
    <property type="component" value="Chromosome 7"/>
</dbReference>
<keyword evidence="5" id="KW-0445">Lipid transport</keyword>
<dbReference type="SUPFAM" id="SSF56968">
    <property type="entry name" value="Lipovitellin-phosvitin complex, beta-sheet shell regions"/>
    <property type="match status" value="2"/>
</dbReference>
<dbReference type="InterPro" id="IPR001747">
    <property type="entry name" value="Vitellogenin_N"/>
</dbReference>
<dbReference type="RefSeq" id="XP_015513550.2">
    <property type="nucleotide sequence ID" value="XM_015658064.2"/>
</dbReference>
<evidence type="ECO:0000256" key="4">
    <source>
        <dbReference type="ARBA" id="ARBA00022729"/>
    </source>
</evidence>
<keyword evidence="4 8" id="KW-0732">Signal</keyword>
<dbReference type="Pfam" id="PF06448">
    <property type="entry name" value="DUF1081"/>
    <property type="match status" value="1"/>
</dbReference>
<keyword evidence="7" id="KW-1015">Disulfide bond</keyword>
<dbReference type="InterPro" id="IPR009454">
    <property type="entry name" value="Lipid_transpt_open_b-sht"/>
</dbReference>
<dbReference type="FunCoup" id="A0A6J0BFE0">
    <property type="interactions" value="46"/>
</dbReference>
<evidence type="ECO:0000256" key="8">
    <source>
        <dbReference type="SAM" id="SignalP"/>
    </source>
</evidence>
<evidence type="ECO:0000256" key="2">
    <source>
        <dbReference type="ARBA" id="ARBA00022448"/>
    </source>
</evidence>
<dbReference type="PANTHER" id="PTHR23345:SF36">
    <property type="entry name" value="APOLIPOPHORINS"/>
    <property type="match status" value="1"/>
</dbReference>
<evidence type="ECO:0000313" key="12">
    <source>
        <dbReference type="RefSeq" id="XP_015513550.2"/>
    </source>
</evidence>
<dbReference type="InterPro" id="IPR015817">
    <property type="entry name" value="Vitellinogen_open_b-sht_sub1"/>
</dbReference>
<dbReference type="Pfam" id="PF00094">
    <property type="entry name" value="VWD"/>
    <property type="match status" value="1"/>
</dbReference>
<evidence type="ECO:0000256" key="5">
    <source>
        <dbReference type="ARBA" id="ARBA00023055"/>
    </source>
</evidence>
<dbReference type="Gene3D" id="1.25.10.20">
    <property type="entry name" value="Vitellinogen, superhelical"/>
    <property type="match status" value="1"/>
</dbReference>
<evidence type="ECO:0000313" key="11">
    <source>
        <dbReference type="Proteomes" id="UP000829291"/>
    </source>
</evidence>
<organism evidence="12">
    <name type="scientific">Neodiprion lecontei</name>
    <name type="common">Redheaded pine sawfly</name>
    <dbReference type="NCBI Taxonomy" id="441921"/>
    <lineage>
        <taxon>Eukaryota</taxon>
        <taxon>Metazoa</taxon>
        <taxon>Ecdysozoa</taxon>
        <taxon>Arthropoda</taxon>
        <taxon>Hexapoda</taxon>
        <taxon>Insecta</taxon>
        <taxon>Pterygota</taxon>
        <taxon>Neoptera</taxon>
        <taxon>Endopterygota</taxon>
        <taxon>Hymenoptera</taxon>
        <taxon>Tenthredinoidea</taxon>
        <taxon>Diprionidae</taxon>
        <taxon>Diprioninae</taxon>
        <taxon>Neodiprion</taxon>
    </lineage>
</organism>
<dbReference type="GO" id="GO:0005576">
    <property type="term" value="C:extracellular region"/>
    <property type="evidence" value="ECO:0007669"/>
    <property type="project" value="UniProtKB-SubCell"/>
</dbReference>
<accession>A0A6J0BFE0</accession>
<dbReference type="InterPro" id="IPR050733">
    <property type="entry name" value="Vitellogenin/Apolipophorin"/>
</dbReference>
<feature type="chain" id="PRO_5047002556" evidence="8">
    <location>
        <begin position="26"/>
        <end position="3399"/>
    </location>
</feature>